<dbReference type="AlphaFoldDB" id="A0A3M7H780"/>
<organism evidence="2 3">
    <name type="scientific">Hortaea werneckii</name>
    <name type="common">Black yeast</name>
    <name type="synonym">Cladosporium werneckii</name>
    <dbReference type="NCBI Taxonomy" id="91943"/>
    <lineage>
        <taxon>Eukaryota</taxon>
        <taxon>Fungi</taxon>
        <taxon>Dikarya</taxon>
        <taxon>Ascomycota</taxon>
        <taxon>Pezizomycotina</taxon>
        <taxon>Dothideomycetes</taxon>
        <taxon>Dothideomycetidae</taxon>
        <taxon>Mycosphaerellales</taxon>
        <taxon>Teratosphaeriaceae</taxon>
        <taxon>Hortaea</taxon>
    </lineage>
</organism>
<reference evidence="2 3" key="1">
    <citation type="journal article" date="2018" name="BMC Genomics">
        <title>Genomic evidence for intraspecific hybridization in a clonal and extremely halotolerant yeast.</title>
        <authorList>
            <person name="Gostincar C."/>
            <person name="Stajich J.E."/>
            <person name="Zupancic J."/>
            <person name="Zalar P."/>
            <person name="Gunde-Cimerman N."/>
        </authorList>
    </citation>
    <scope>NUCLEOTIDE SEQUENCE [LARGE SCALE GENOMIC DNA]</scope>
    <source>
        <strain evidence="2 3">EXF-171</strain>
    </source>
</reference>
<evidence type="ECO:0008006" key="4">
    <source>
        <dbReference type="Google" id="ProtNLM"/>
    </source>
</evidence>
<dbReference type="EMBL" id="QWIQ01000082">
    <property type="protein sequence ID" value="RMZ09241.1"/>
    <property type="molecule type" value="Genomic_DNA"/>
</dbReference>
<accession>A0A3M7H780</accession>
<evidence type="ECO:0000256" key="1">
    <source>
        <dbReference type="SAM" id="MobiDB-lite"/>
    </source>
</evidence>
<feature type="compositionally biased region" description="Basic residues" evidence="1">
    <location>
        <begin position="196"/>
        <end position="211"/>
    </location>
</feature>
<dbReference type="PANTHER" id="PTHR41805">
    <property type="entry name" value="EXPRESSED PROTEIN"/>
    <property type="match status" value="1"/>
</dbReference>
<feature type="region of interest" description="Disordered" evidence="1">
    <location>
        <begin position="58"/>
        <end position="100"/>
    </location>
</feature>
<proteinExistence type="predicted"/>
<name>A0A3M7H780_HORWE</name>
<feature type="non-terminal residue" evidence="2">
    <location>
        <position position="1"/>
    </location>
</feature>
<sequence>FSVPSKIRCERWSGAGASSVTSEEGISNLSSLLQTGCRKQIYQVPSTDKSTKHLAIMAEKRKADESRPVADYRPGKKKQKQKGGFQVGPANLPDGTYKRKTQDIKKSLIERAQIKKDYAKLKKQGQITDKDQSLPVPASLAADQEKQTQKSKSPEADEEPEAGPHPDRQQLIDKAASPQGADQVSGGEEDSSQPRQRGRPDRKARRPKHQPFQREHEAALKRKAEAEERRKAREEAERQRQQKIEERERFRKAMAKARQGGPNGQRKLGRESNVLLERVKKMVGEDGK</sequence>
<feature type="compositionally biased region" description="Basic and acidic residues" evidence="1">
    <location>
        <begin position="277"/>
        <end position="288"/>
    </location>
</feature>
<feature type="compositionally biased region" description="Basic and acidic residues" evidence="1">
    <location>
        <begin position="212"/>
        <end position="251"/>
    </location>
</feature>
<feature type="region of interest" description="Disordered" evidence="1">
    <location>
        <begin position="121"/>
        <end position="288"/>
    </location>
</feature>
<evidence type="ECO:0000313" key="3">
    <source>
        <dbReference type="Proteomes" id="UP000281468"/>
    </source>
</evidence>
<evidence type="ECO:0000313" key="2">
    <source>
        <dbReference type="EMBL" id="RMZ09241.1"/>
    </source>
</evidence>
<dbReference type="Proteomes" id="UP000281468">
    <property type="component" value="Unassembled WGS sequence"/>
</dbReference>
<feature type="compositionally biased region" description="Basic and acidic residues" evidence="1">
    <location>
        <begin position="58"/>
        <end position="74"/>
    </location>
</feature>
<protein>
    <recommendedName>
        <fullName evidence="4">rRNA-processing protein FYV7</fullName>
    </recommendedName>
</protein>
<gene>
    <name evidence="2" type="ORF">D0862_03664</name>
</gene>
<feature type="compositionally biased region" description="Basic and acidic residues" evidence="1">
    <location>
        <begin position="143"/>
        <end position="155"/>
    </location>
</feature>
<dbReference type="VEuPathDB" id="FungiDB:BTJ68_07757"/>
<comment type="caution">
    <text evidence="2">The sequence shown here is derived from an EMBL/GenBank/DDBJ whole genome shotgun (WGS) entry which is preliminary data.</text>
</comment>
<dbReference type="PANTHER" id="PTHR41805:SF1">
    <property type="entry name" value="RRNA-PROCESSING PROTEIN FYV7"/>
    <property type="match status" value="1"/>
</dbReference>
<feature type="compositionally biased region" description="Basic and acidic residues" evidence="1">
    <location>
        <begin position="162"/>
        <end position="171"/>
    </location>
</feature>